<evidence type="ECO:0000256" key="1">
    <source>
        <dbReference type="SAM" id="MobiDB-lite"/>
    </source>
</evidence>
<dbReference type="InterPro" id="IPR037520">
    <property type="entry name" value="Folliculin/SMCR8_longin"/>
</dbReference>
<name>A0A4U0VM27_9PEZI</name>
<dbReference type="PANTHER" id="PTHR31441">
    <property type="entry name" value="FOLLICULIN FAMILY MEMBER"/>
    <property type="match status" value="1"/>
</dbReference>
<dbReference type="GO" id="GO:0005829">
    <property type="term" value="C:cytosol"/>
    <property type="evidence" value="ECO:0007669"/>
    <property type="project" value="TreeGrafter"/>
</dbReference>
<evidence type="ECO:0000259" key="2">
    <source>
        <dbReference type="PROSITE" id="PS51834"/>
    </source>
</evidence>
<feature type="compositionally biased region" description="Low complexity" evidence="1">
    <location>
        <begin position="129"/>
        <end position="144"/>
    </location>
</feature>
<dbReference type="Proteomes" id="UP000308768">
    <property type="component" value="Unassembled WGS sequence"/>
</dbReference>
<dbReference type="InterPro" id="IPR037521">
    <property type="entry name" value="FLCN/SMCR8_DENN"/>
</dbReference>
<dbReference type="Pfam" id="PF11704">
    <property type="entry name" value="Folliculin"/>
    <property type="match status" value="1"/>
</dbReference>
<dbReference type="PROSITE" id="PS51834">
    <property type="entry name" value="DENN_FLCN_SMCR8"/>
    <property type="match status" value="1"/>
</dbReference>
<keyword evidence="4" id="KW-1185">Reference proteome</keyword>
<dbReference type="OrthoDB" id="5599713at2759"/>
<dbReference type="GO" id="GO:1904263">
    <property type="term" value="P:positive regulation of TORC1 signaling"/>
    <property type="evidence" value="ECO:0007669"/>
    <property type="project" value="TreeGrafter"/>
</dbReference>
<feature type="region of interest" description="Disordered" evidence="1">
    <location>
        <begin position="272"/>
        <end position="303"/>
    </location>
</feature>
<feature type="region of interest" description="Disordered" evidence="1">
    <location>
        <begin position="51"/>
        <end position="145"/>
    </location>
</feature>
<sequence length="303" mass="32576">MSSGTPPTSPDGEDSPYFPSIRSSRDALNKHSGSFETEIDACASCTFETPEEIASQLPKGAPGSPTKDGKGRHGSPVIRSKEPYLAHGSPSPPSSDDECSNSPPDSTSTDSTAYLSSPQPINPSQLGPAHSLTNSHSSTASLSSRFDTAHTHTHTLTYMTARNPPELAHFSLLRRSIIHTLSVENLPRGSPSGPMMYGNSTDGYTIAYIFRLPDPCARGYRRTYALIALGGRDSWRVTAAFGLVERHFEEIARRTVLAAERTLRLATELSPQIKLPTEHKDAPADRENSKASTNKGTKDALGA</sequence>
<proteinExistence type="predicted"/>
<dbReference type="InterPro" id="IPR021713">
    <property type="entry name" value="Folliculin"/>
</dbReference>
<organism evidence="3 4">
    <name type="scientific">Cryomyces minteri</name>
    <dbReference type="NCBI Taxonomy" id="331657"/>
    <lineage>
        <taxon>Eukaryota</taxon>
        <taxon>Fungi</taxon>
        <taxon>Dikarya</taxon>
        <taxon>Ascomycota</taxon>
        <taxon>Pezizomycotina</taxon>
        <taxon>Dothideomycetes</taxon>
        <taxon>Dothideomycetes incertae sedis</taxon>
        <taxon>Cryomyces</taxon>
    </lineage>
</organism>
<feature type="domain" description="UDENN FLCN/SMCR8-type" evidence="2">
    <location>
        <begin position="137"/>
        <end position="303"/>
    </location>
</feature>
<feature type="compositionally biased region" description="Polar residues" evidence="1">
    <location>
        <begin position="113"/>
        <end position="125"/>
    </location>
</feature>
<reference evidence="3 4" key="1">
    <citation type="submission" date="2017-03" db="EMBL/GenBank/DDBJ databases">
        <title>Genomes of endolithic fungi from Antarctica.</title>
        <authorList>
            <person name="Coleine C."/>
            <person name="Masonjones S."/>
            <person name="Stajich J.E."/>
        </authorList>
    </citation>
    <scope>NUCLEOTIDE SEQUENCE [LARGE SCALE GENOMIC DNA]</scope>
    <source>
        <strain evidence="3 4">CCFEE 5187</strain>
    </source>
</reference>
<dbReference type="STRING" id="331657.A0A4U0VM27"/>
<feature type="compositionally biased region" description="Basic and acidic residues" evidence="1">
    <location>
        <begin position="276"/>
        <end position="289"/>
    </location>
</feature>
<accession>A0A4U0VM27</accession>
<comment type="caution">
    <text evidence="3">The sequence shown here is derived from an EMBL/GenBank/DDBJ whole genome shotgun (WGS) entry which is preliminary data.</text>
</comment>
<dbReference type="GO" id="GO:0005096">
    <property type="term" value="F:GTPase activator activity"/>
    <property type="evidence" value="ECO:0007669"/>
    <property type="project" value="InterPro"/>
</dbReference>
<dbReference type="PANTHER" id="PTHR31441:SF2">
    <property type="entry name" value="FOLLICULIN"/>
    <property type="match status" value="1"/>
</dbReference>
<feature type="non-terminal residue" evidence="3">
    <location>
        <position position="303"/>
    </location>
</feature>
<feature type="compositionally biased region" description="Low complexity" evidence="1">
    <location>
        <begin position="100"/>
        <end position="112"/>
    </location>
</feature>
<dbReference type="EMBL" id="NAJN01002640">
    <property type="protein sequence ID" value="TKA50243.1"/>
    <property type="molecule type" value="Genomic_DNA"/>
</dbReference>
<protein>
    <recommendedName>
        <fullName evidence="2">UDENN FLCN/SMCR8-type domain-containing protein</fullName>
    </recommendedName>
</protein>
<evidence type="ECO:0000313" key="4">
    <source>
        <dbReference type="Proteomes" id="UP000308768"/>
    </source>
</evidence>
<dbReference type="AlphaFoldDB" id="A0A4U0VM27"/>
<feature type="region of interest" description="Disordered" evidence="1">
    <location>
        <begin position="1"/>
        <end position="32"/>
    </location>
</feature>
<evidence type="ECO:0000313" key="3">
    <source>
        <dbReference type="EMBL" id="TKA50243.1"/>
    </source>
</evidence>
<gene>
    <name evidence="3" type="ORF">B0A49_12845</name>
</gene>